<evidence type="ECO:0000256" key="4">
    <source>
        <dbReference type="ARBA" id="ARBA00023235"/>
    </source>
</evidence>
<evidence type="ECO:0000313" key="8">
    <source>
        <dbReference type="EMBL" id="PIW14066.1"/>
    </source>
</evidence>
<dbReference type="Gene3D" id="3.10.50.40">
    <property type="match status" value="1"/>
</dbReference>
<dbReference type="InterPro" id="IPR046357">
    <property type="entry name" value="PPIase_dom_sf"/>
</dbReference>
<dbReference type="FunFam" id="3.10.50.40:FF:000006">
    <property type="entry name" value="Peptidyl-prolyl cis-trans isomerase"/>
    <property type="match status" value="1"/>
</dbReference>
<dbReference type="Proteomes" id="UP000231019">
    <property type="component" value="Unassembled WGS sequence"/>
</dbReference>
<comment type="caution">
    <text evidence="8">The sequence shown here is derived from an EMBL/GenBank/DDBJ whole genome shotgun (WGS) entry which is preliminary data.</text>
</comment>
<dbReference type="InterPro" id="IPR001179">
    <property type="entry name" value="PPIase_FKBP_dom"/>
</dbReference>
<gene>
    <name evidence="8" type="ORF">COW36_23515</name>
</gene>
<comment type="catalytic activity">
    <reaction evidence="1 5 6">
        <text>[protein]-peptidylproline (omega=180) = [protein]-peptidylproline (omega=0)</text>
        <dbReference type="Rhea" id="RHEA:16237"/>
        <dbReference type="Rhea" id="RHEA-COMP:10747"/>
        <dbReference type="Rhea" id="RHEA-COMP:10748"/>
        <dbReference type="ChEBI" id="CHEBI:83833"/>
        <dbReference type="ChEBI" id="CHEBI:83834"/>
        <dbReference type="EC" id="5.2.1.8"/>
    </reaction>
</comment>
<dbReference type="NCBIfam" id="NF041518">
    <property type="entry name" value="choice_anch_Q"/>
    <property type="match status" value="1"/>
</dbReference>
<comment type="similarity">
    <text evidence="2 6">Belongs to the FKBP-type PPIase family.</text>
</comment>
<keyword evidence="4 5" id="KW-0413">Isomerase</keyword>
<dbReference type="AlphaFoldDB" id="A0A2M7FY31"/>
<dbReference type="Pfam" id="PF00254">
    <property type="entry name" value="FKBP_C"/>
    <property type="match status" value="1"/>
</dbReference>
<dbReference type="EMBL" id="PFFQ01000065">
    <property type="protein sequence ID" value="PIW14066.1"/>
    <property type="molecule type" value="Genomic_DNA"/>
</dbReference>
<dbReference type="GO" id="GO:0003755">
    <property type="term" value="F:peptidyl-prolyl cis-trans isomerase activity"/>
    <property type="evidence" value="ECO:0007669"/>
    <property type="project" value="UniProtKB-UniRule"/>
</dbReference>
<dbReference type="SUPFAM" id="SSF54534">
    <property type="entry name" value="FKBP-like"/>
    <property type="match status" value="1"/>
</dbReference>
<keyword evidence="3 5" id="KW-0697">Rotamase</keyword>
<evidence type="ECO:0000313" key="9">
    <source>
        <dbReference type="Proteomes" id="UP000231019"/>
    </source>
</evidence>
<evidence type="ECO:0000256" key="3">
    <source>
        <dbReference type="ARBA" id="ARBA00023110"/>
    </source>
</evidence>
<evidence type="ECO:0000256" key="6">
    <source>
        <dbReference type="RuleBase" id="RU003915"/>
    </source>
</evidence>
<evidence type="ECO:0000256" key="2">
    <source>
        <dbReference type="ARBA" id="ARBA00006577"/>
    </source>
</evidence>
<evidence type="ECO:0000256" key="1">
    <source>
        <dbReference type="ARBA" id="ARBA00000971"/>
    </source>
</evidence>
<proteinExistence type="inferred from homology"/>
<dbReference type="EC" id="5.2.1.8" evidence="6"/>
<organism evidence="8 9">
    <name type="scientific">bacterium (Candidatus Blackallbacteria) CG17_big_fil_post_rev_8_21_14_2_50_48_46</name>
    <dbReference type="NCBI Taxonomy" id="2014261"/>
    <lineage>
        <taxon>Bacteria</taxon>
        <taxon>Candidatus Blackallbacteria</taxon>
    </lineage>
</organism>
<name>A0A2M7FY31_9BACT</name>
<feature type="domain" description="PPIase FKBP-type" evidence="7">
    <location>
        <begin position="97"/>
        <end position="184"/>
    </location>
</feature>
<reference evidence="8 9" key="1">
    <citation type="submission" date="2017-09" db="EMBL/GenBank/DDBJ databases">
        <title>Depth-based differentiation of microbial function through sediment-hosted aquifers and enrichment of novel symbionts in the deep terrestrial subsurface.</title>
        <authorList>
            <person name="Probst A.J."/>
            <person name="Ladd B."/>
            <person name="Jarett J.K."/>
            <person name="Geller-Mcgrath D.E."/>
            <person name="Sieber C.M."/>
            <person name="Emerson J.B."/>
            <person name="Anantharaman K."/>
            <person name="Thomas B.C."/>
            <person name="Malmstrom R."/>
            <person name="Stieglmeier M."/>
            <person name="Klingl A."/>
            <person name="Woyke T."/>
            <person name="Ryan C.M."/>
            <person name="Banfield J.F."/>
        </authorList>
    </citation>
    <scope>NUCLEOTIDE SEQUENCE [LARGE SCALE GENOMIC DNA]</scope>
    <source>
        <strain evidence="8">CG17_big_fil_post_rev_8_21_14_2_50_48_46</strain>
    </source>
</reference>
<dbReference type="PANTHER" id="PTHR43811:SF19">
    <property type="entry name" value="39 KDA FK506-BINDING NUCLEAR PROTEIN"/>
    <property type="match status" value="1"/>
</dbReference>
<dbReference type="PANTHER" id="PTHR43811">
    <property type="entry name" value="FKBP-TYPE PEPTIDYL-PROLYL CIS-TRANS ISOMERASE FKPA"/>
    <property type="match status" value="1"/>
</dbReference>
<evidence type="ECO:0000256" key="5">
    <source>
        <dbReference type="PROSITE-ProRule" id="PRU00277"/>
    </source>
</evidence>
<accession>A0A2M7FY31</accession>
<dbReference type="PROSITE" id="PS50059">
    <property type="entry name" value="FKBP_PPIASE"/>
    <property type="match status" value="1"/>
</dbReference>
<protein>
    <recommendedName>
        <fullName evidence="6">Peptidyl-prolyl cis-trans isomerase</fullName>
        <ecNumber evidence="6">5.2.1.8</ecNumber>
    </recommendedName>
</protein>
<sequence length="184" mass="18947">MATGSGNQLADPYFVNFLDMDGPDDVYLTSDDGMRLSDTSPALGAGLAAGMPAADILGVARTSPPDAGAYQGGFTSILPPLLVQDLVVGTGPAVATGNAVTVNYIGTLTNGTEFDNSYTRGQPFSFTVGANQVIKGWEQGLIGMQAGGKRRLTIPPHLAYGSATVGIIPPDSTLIFEIELVSIP</sequence>
<dbReference type="InterPro" id="IPR059226">
    <property type="entry name" value="Choice_anch_Q_dom"/>
</dbReference>
<evidence type="ECO:0000259" key="7">
    <source>
        <dbReference type="PROSITE" id="PS50059"/>
    </source>
</evidence>